<organism evidence="3 4">
    <name type="scientific">Novipirellula caenicola</name>
    <dbReference type="NCBI Taxonomy" id="1536901"/>
    <lineage>
        <taxon>Bacteria</taxon>
        <taxon>Pseudomonadati</taxon>
        <taxon>Planctomycetota</taxon>
        <taxon>Planctomycetia</taxon>
        <taxon>Pirellulales</taxon>
        <taxon>Pirellulaceae</taxon>
        <taxon>Novipirellula</taxon>
    </lineage>
</organism>
<dbReference type="SUPFAM" id="SSF53474">
    <property type="entry name" value="alpha/beta-Hydrolases"/>
    <property type="match status" value="1"/>
</dbReference>
<proteinExistence type="predicted"/>
<keyword evidence="1" id="KW-0732">Signal</keyword>
<dbReference type="RefSeq" id="WP_345683176.1">
    <property type="nucleotide sequence ID" value="NZ_BAABRO010000002.1"/>
</dbReference>
<feature type="domain" description="Acetyl xylan esterase" evidence="2">
    <location>
        <begin position="230"/>
        <end position="278"/>
    </location>
</feature>
<accession>A0ABP9VNH7</accession>
<feature type="chain" id="PRO_5046101470" description="Acetyl xylan esterase domain-containing protein" evidence="1">
    <location>
        <begin position="26"/>
        <end position="718"/>
    </location>
</feature>
<dbReference type="InterPro" id="IPR029058">
    <property type="entry name" value="AB_hydrolase_fold"/>
</dbReference>
<evidence type="ECO:0000313" key="4">
    <source>
        <dbReference type="Proteomes" id="UP001416858"/>
    </source>
</evidence>
<protein>
    <recommendedName>
        <fullName evidence="2">Acetyl xylan esterase domain-containing protein</fullName>
    </recommendedName>
</protein>
<dbReference type="Pfam" id="PF05448">
    <property type="entry name" value="AXE1"/>
    <property type="match status" value="1"/>
</dbReference>
<dbReference type="Proteomes" id="UP001416858">
    <property type="component" value="Unassembled WGS sequence"/>
</dbReference>
<name>A0ABP9VNH7_9BACT</name>
<evidence type="ECO:0000259" key="2">
    <source>
        <dbReference type="Pfam" id="PF05448"/>
    </source>
</evidence>
<keyword evidence="4" id="KW-1185">Reference proteome</keyword>
<dbReference type="PANTHER" id="PTHR22946:SF8">
    <property type="entry name" value="ACETYL XYLAN ESTERASE DOMAIN-CONTAINING PROTEIN"/>
    <property type="match status" value="1"/>
</dbReference>
<sequence>MKNFIAFALLLCSAAAVFGSVSVSAEDVRHQPLKDLNGYFPFDPPASLEQWETRKQYVRRQILVATGLWPMPTKTPLNPVVHGKIQRDGYTVEKVYFESAPGFFVTGNLYRPTNIEGKVPGVMLAHGHHKDARLDMTPENRLRSLIADGAERFERAGRSTYQSQCRQLALMGCVVWQWDMLGDSDSIQLSRELVHGFAKQRPEMNKTKHWGLFSPQAEAHCQNVMGLQTLNAVRGLDFLLSLPEVDPQRVAVTGASGGGTQTMILAAIDDRIKLSFPVVMVSTAMQGGCTCENASLLRVNTGNIEFAALAAPRPQGMNTADDWTKELATKGFPELQQLYAAYGKQGDVFLKRGEHFPHNYNAVTRSAFYTFLNKHFKLGFQAPVIEHDFDPLPPVQLTVWNDQHPAPKAADPDFERNLLAWFTEDAEQQLSAAASTPEGLKTVILPAAEVIIGRTYANAGDVQWAPQHEQDRGDYVQHTGTLLNQTHGEEVNVVWLCPKHPSGRVVIWIDDSGKSAVYSDDGSVNPAVRKLVQAGTTVVGADLFLQNGEAVKQTRVVGNPREFAGYTFGYNHALFAQRTHDVLSLVRFLRHANSGPCPNRDLKTVAIAGWRDSGPIAAVAGGIAGDAVDRIAIDTQGFRFGQVLDYRDPMFLPGGAKYLDLPGLIALHAPRPLWLAGEGSQPELISTAYHAASETNALVTFTGEAAQQQAAASEWLLK</sequence>
<dbReference type="PANTHER" id="PTHR22946">
    <property type="entry name" value="DIENELACTONE HYDROLASE DOMAIN-CONTAINING PROTEIN-RELATED"/>
    <property type="match status" value="1"/>
</dbReference>
<reference evidence="3 4" key="1">
    <citation type="submission" date="2024-02" db="EMBL/GenBank/DDBJ databases">
        <title>Rhodopirellula caenicola NBRC 110016.</title>
        <authorList>
            <person name="Ichikawa N."/>
            <person name="Katano-Makiyama Y."/>
            <person name="Hidaka K."/>
        </authorList>
    </citation>
    <scope>NUCLEOTIDE SEQUENCE [LARGE SCALE GENOMIC DNA]</scope>
    <source>
        <strain evidence="3 4">NBRC 110016</strain>
    </source>
</reference>
<dbReference type="InterPro" id="IPR050261">
    <property type="entry name" value="FrsA_esterase"/>
</dbReference>
<evidence type="ECO:0000313" key="3">
    <source>
        <dbReference type="EMBL" id="GAA5506226.1"/>
    </source>
</evidence>
<evidence type="ECO:0000256" key="1">
    <source>
        <dbReference type="SAM" id="SignalP"/>
    </source>
</evidence>
<gene>
    <name evidence="3" type="ORF">Rcae01_01678</name>
</gene>
<comment type="caution">
    <text evidence="3">The sequence shown here is derived from an EMBL/GenBank/DDBJ whole genome shotgun (WGS) entry which is preliminary data.</text>
</comment>
<dbReference type="EMBL" id="BAABRO010000002">
    <property type="protein sequence ID" value="GAA5506226.1"/>
    <property type="molecule type" value="Genomic_DNA"/>
</dbReference>
<dbReference type="Gene3D" id="3.40.50.1820">
    <property type="entry name" value="alpha/beta hydrolase"/>
    <property type="match status" value="2"/>
</dbReference>
<feature type="signal peptide" evidence="1">
    <location>
        <begin position="1"/>
        <end position="25"/>
    </location>
</feature>
<dbReference type="InterPro" id="IPR008391">
    <property type="entry name" value="AXE1_dom"/>
</dbReference>